<comment type="caution">
    <text evidence="16">The sequence shown here is derived from an EMBL/GenBank/DDBJ whole genome shotgun (WGS) entry which is preliminary data.</text>
</comment>
<dbReference type="PROSITE" id="PS00434">
    <property type="entry name" value="HSF_DOMAIN"/>
    <property type="match status" value="1"/>
</dbReference>
<dbReference type="SUPFAM" id="SSF46785">
    <property type="entry name" value="Winged helix' DNA-binding domain"/>
    <property type="match status" value="1"/>
</dbReference>
<dbReference type="Pfam" id="PF00447">
    <property type="entry name" value="HSF_DNA-bind"/>
    <property type="match status" value="1"/>
</dbReference>
<feature type="compositionally biased region" description="Polar residues" evidence="14">
    <location>
        <begin position="330"/>
        <end position="343"/>
    </location>
</feature>
<keyword evidence="9" id="KW-0539">Nucleus</keyword>
<evidence type="ECO:0000313" key="16">
    <source>
        <dbReference type="EMBL" id="KAL3509050.1"/>
    </source>
</evidence>
<protein>
    <recommendedName>
        <fullName evidence="11">Heat stress transcription factor</fullName>
    </recommendedName>
</protein>
<evidence type="ECO:0000256" key="7">
    <source>
        <dbReference type="ARBA" id="ARBA00023159"/>
    </source>
</evidence>
<evidence type="ECO:0000256" key="1">
    <source>
        <dbReference type="ARBA" id="ARBA00004123"/>
    </source>
</evidence>
<evidence type="ECO:0000256" key="13">
    <source>
        <dbReference type="SAM" id="Coils"/>
    </source>
</evidence>
<keyword evidence="7" id="KW-0010">Activator</keyword>
<feature type="region of interest" description="Disordered" evidence="14">
    <location>
        <begin position="300"/>
        <end position="343"/>
    </location>
</feature>
<dbReference type="GO" id="GO:0005634">
    <property type="term" value="C:nucleus"/>
    <property type="evidence" value="ECO:0007669"/>
    <property type="project" value="UniProtKB-SubCell"/>
</dbReference>
<feature type="compositionally biased region" description="Polar residues" evidence="14">
    <location>
        <begin position="407"/>
        <end position="420"/>
    </location>
</feature>
<keyword evidence="6" id="KW-0238">DNA-binding</keyword>
<dbReference type="Proteomes" id="UP001630127">
    <property type="component" value="Unassembled WGS sequence"/>
</dbReference>
<evidence type="ECO:0000256" key="3">
    <source>
        <dbReference type="ARBA" id="ARBA00022553"/>
    </source>
</evidence>
<reference evidence="16 17" key="1">
    <citation type="submission" date="2024-11" db="EMBL/GenBank/DDBJ databases">
        <title>A near-complete genome assembly of Cinchona calisaya.</title>
        <authorList>
            <person name="Lian D.C."/>
            <person name="Zhao X.W."/>
            <person name="Wei L."/>
        </authorList>
    </citation>
    <scope>NUCLEOTIDE SEQUENCE [LARGE SCALE GENOMIC DNA]</scope>
    <source>
        <tissue evidence="16">Nenye</tissue>
    </source>
</reference>
<dbReference type="PANTHER" id="PTHR10015:SF445">
    <property type="entry name" value="HEAT STRESS TRANSCRIPTION FACTOR A-4B-LIKE"/>
    <property type="match status" value="1"/>
</dbReference>
<keyword evidence="3" id="KW-0597">Phosphoprotein</keyword>
<dbReference type="GO" id="GO:0003677">
    <property type="term" value="F:DNA binding"/>
    <property type="evidence" value="ECO:0007669"/>
    <property type="project" value="UniProtKB-KW"/>
</dbReference>
<dbReference type="EMBL" id="JBJUIK010000012">
    <property type="protein sequence ID" value="KAL3509050.1"/>
    <property type="molecule type" value="Genomic_DNA"/>
</dbReference>
<evidence type="ECO:0000256" key="10">
    <source>
        <dbReference type="ARBA" id="ARBA00055747"/>
    </source>
</evidence>
<evidence type="ECO:0000256" key="8">
    <source>
        <dbReference type="ARBA" id="ARBA00023163"/>
    </source>
</evidence>
<organism evidence="16 17">
    <name type="scientific">Cinchona calisaya</name>
    <dbReference type="NCBI Taxonomy" id="153742"/>
    <lineage>
        <taxon>Eukaryota</taxon>
        <taxon>Viridiplantae</taxon>
        <taxon>Streptophyta</taxon>
        <taxon>Embryophyta</taxon>
        <taxon>Tracheophyta</taxon>
        <taxon>Spermatophyta</taxon>
        <taxon>Magnoliopsida</taxon>
        <taxon>eudicotyledons</taxon>
        <taxon>Gunneridae</taxon>
        <taxon>Pentapetalae</taxon>
        <taxon>asterids</taxon>
        <taxon>lamiids</taxon>
        <taxon>Gentianales</taxon>
        <taxon>Rubiaceae</taxon>
        <taxon>Cinchonoideae</taxon>
        <taxon>Cinchoneae</taxon>
        <taxon>Cinchona</taxon>
    </lineage>
</organism>
<dbReference type="Gene3D" id="1.10.10.10">
    <property type="entry name" value="Winged helix-like DNA-binding domain superfamily/Winged helix DNA-binding domain"/>
    <property type="match status" value="1"/>
</dbReference>
<feature type="compositionally biased region" description="Polar residues" evidence="14">
    <location>
        <begin position="300"/>
        <end position="311"/>
    </location>
</feature>
<keyword evidence="8" id="KW-0804">Transcription</keyword>
<keyword evidence="13" id="KW-0175">Coiled coil</keyword>
<comment type="subcellular location">
    <subcellularLocation>
        <location evidence="1">Nucleus</location>
    </subcellularLocation>
</comment>
<evidence type="ECO:0000259" key="15">
    <source>
        <dbReference type="PROSITE" id="PS00434"/>
    </source>
</evidence>
<evidence type="ECO:0000256" key="9">
    <source>
        <dbReference type="ARBA" id="ARBA00023242"/>
    </source>
</evidence>
<evidence type="ECO:0000256" key="2">
    <source>
        <dbReference type="ARBA" id="ARBA00006403"/>
    </source>
</evidence>
<dbReference type="AlphaFoldDB" id="A0ABD2YSR9"/>
<evidence type="ECO:0000256" key="11">
    <source>
        <dbReference type="ARBA" id="ARBA00081483"/>
    </source>
</evidence>
<feature type="domain" description="HSF-type DNA-binding" evidence="15">
    <location>
        <begin position="55"/>
        <end position="79"/>
    </location>
</feature>
<comment type="function">
    <text evidence="10">DNA-binding protein that specifically binds heat shock promoter elements (HSE) and activates transcription.</text>
</comment>
<evidence type="ECO:0000256" key="14">
    <source>
        <dbReference type="SAM" id="MobiDB-lite"/>
    </source>
</evidence>
<dbReference type="InterPro" id="IPR000232">
    <property type="entry name" value="HSF_DNA-bd"/>
</dbReference>
<proteinExistence type="inferred from homology"/>
<dbReference type="SMART" id="SM00415">
    <property type="entry name" value="HSF"/>
    <property type="match status" value="1"/>
</dbReference>
<keyword evidence="5" id="KW-0346">Stress response</keyword>
<feature type="coiled-coil region" evidence="13">
    <location>
        <begin position="126"/>
        <end position="153"/>
    </location>
</feature>
<feature type="region of interest" description="Disordered" evidence="14">
    <location>
        <begin position="401"/>
        <end position="420"/>
    </location>
</feature>
<comment type="similarity">
    <text evidence="2 12">Belongs to the HSF family.</text>
</comment>
<dbReference type="PANTHER" id="PTHR10015">
    <property type="entry name" value="HEAT SHOCK TRANSCRIPTION FACTOR"/>
    <property type="match status" value="1"/>
</dbReference>
<name>A0ABD2YSR9_9GENT</name>
<accession>A0ABD2YSR9</accession>
<dbReference type="InterPro" id="IPR036388">
    <property type="entry name" value="WH-like_DNA-bd_sf"/>
</dbReference>
<evidence type="ECO:0000313" key="17">
    <source>
        <dbReference type="Proteomes" id="UP001630127"/>
    </source>
</evidence>
<evidence type="ECO:0000256" key="6">
    <source>
        <dbReference type="ARBA" id="ARBA00023125"/>
    </source>
</evidence>
<evidence type="ECO:0000256" key="5">
    <source>
        <dbReference type="ARBA" id="ARBA00023016"/>
    </source>
</evidence>
<keyword evidence="4" id="KW-0805">Transcription regulation</keyword>
<dbReference type="InterPro" id="IPR036390">
    <property type="entry name" value="WH_DNA-bd_sf"/>
</dbReference>
<gene>
    <name evidence="16" type="ORF">ACH5RR_028451</name>
</gene>
<sequence length="420" mass="47077">MMDGTNDGASNAPAPFLAKTYEMVEDPMTDSIVSWSLNGHSFVVWNPPEFARDLLPKYFKHNNFSSFIRQLNTYGFRKIDPDQWEFANEEFIRGQSHLLKKIYRRKPIHSHSAQGNSAVPLSDQERQAFKDEIDRLKGENDLLHSELERHKKKNREFGFEVSFLGQRLKNIDNRQRELVTFLAQMLQKPGFASGLMQQSESHNKKRRMLISNYLYNEAHIDESPVVTSQQENASSCLPVLNRELIEKLDSSVNFCEKFLYGICHTTAEEMCDFGSLPQPSPVIITALCASSGDSDVNIQPCTSTSFQSSPSGDIHSSPELVGSSIHYHSPATSSPRPKSSGIDVNTSLANAMKLVMSKDTEGIASASASASAQTGTNDVFWQQFLTEAPGPSVALEVQSERRDINAKKSNSRLPEQYKTW</sequence>
<evidence type="ECO:0000256" key="12">
    <source>
        <dbReference type="RuleBase" id="RU004020"/>
    </source>
</evidence>
<dbReference type="FunFam" id="1.10.10.10:FF:000057">
    <property type="entry name" value="Heat shock transcription factor 1"/>
    <property type="match status" value="1"/>
</dbReference>
<evidence type="ECO:0000256" key="4">
    <source>
        <dbReference type="ARBA" id="ARBA00023015"/>
    </source>
</evidence>
<keyword evidence="17" id="KW-1185">Reference proteome</keyword>
<dbReference type="PRINTS" id="PR00056">
    <property type="entry name" value="HSFDOMAIN"/>
</dbReference>